<accession>A0A917BU66</accession>
<name>A0A917BU66_9PROT</name>
<dbReference type="RefSeq" id="WP_188662478.1">
    <property type="nucleotide sequence ID" value="NZ_BMHV01000006.1"/>
</dbReference>
<evidence type="ECO:0000256" key="1">
    <source>
        <dbReference type="SAM" id="MobiDB-lite"/>
    </source>
</evidence>
<dbReference type="EMBL" id="BMHV01000006">
    <property type="protein sequence ID" value="GGF58829.1"/>
    <property type="molecule type" value="Genomic_DNA"/>
</dbReference>
<dbReference type="AlphaFoldDB" id="A0A917BU66"/>
<feature type="compositionally biased region" description="Basic residues" evidence="1">
    <location>
        <begin position="422"/>
        <end position="431"/>
    </location>
</feature>
<proteinExistence type="predicted"/>
<dbReference type="SUPFAM" id="SSF141868">
    <property type="entry name" value="EAL domain-like"/>
    <property type="match status" value="1"/>
</dbReference>
<feature type="region of interest" description="Disordered" evidence="1">
    <location>
        <begin position="412"/>
        <end position="431"/>
    </location>
</feature>
<gene>
    <name evidence="2" type="ORF">GCM10011332_10520</name>
</gene>
<evidence type="ECO:0000313" key="2">
    <source>
        <dbReference type="EMBL" id="GGF58829.1"/>
    </source>
</evidence>
<protein>
    <submittedName>
        <fullName evidence="2">Diguanylate phosphodiesterase</fullName>
    </submittedName>
</protein>
<evidence type="ECO:0000313" key="3">
    <source>
        <dbReference type="Proteomes" id="UP000632498"/>
    </source>
</evidence>
<sequence>MQTQNQENLFYDYIRRLEHHRQGREMVHFHLSKLRPFNRREHHIRVAADAFEGMVKDLLGQIFVFKNADIIFVFKTEAMGQVEQAIEKVKFLFGDDPLLEENGPHGKDFNSWYDVEADYEDIVAMARDLVEKDKSARAAMGGSVDVKTALLAKQEAGERMTPRILDRVIEALKAADLTNMVRRQYVCSVEGPQMVPTARFSELFISISDLRETLLPGVNLTSSPWLFQHLTETLDRRVLSLLSKTEDRDITGDISINLNVATLLSTEFMRFDENVIAAMRGNIVLELQHLDIFSDLNAYLFAREYVKERGYRICIDGVNYKTLPFIDRERLGADMIKLIWSSDIIHGGHDLTDQVIRQIMLTGAKQIILSRCDSEEAVEFGRNNGIELFQGRHVEALIAEEGRRKNMRTLKKRAAAHDKMNLKKRSLSKRT</sequence>
<dbReference type="Gene3D" id="3.20.20.450">
    <property type="entry name" value="EAL domain"/>
    <property type="match status" value="1"/>
</dbReference>
<dbReference type="InterPro" id="IPR035919">
    <property type="entry name" value="EAL_sf"/>
</dbReference>
<organism evidence="2 3">
    <name type="scientific">Terasakiella brassicae</name>
    <dbReference type="NCBI Taxonomy" id="1634917"/>
    <lineage>
        <taxon>Bacteria</taxon>
        <taxon>Pseudomonadati</taxon>
        <taxon>Pseudomonadota</taxon>
        <taxon>Alphaproteobacteria</taxon>
        <taxon>Rhodospirillales</taxon>
        <taxon>Terasakiellaceae</taxon>
        <taxon>Terasakiella</taxon>
    </lineage>
</organism>
<reference evidence="2" key="2">
    <citation type="submission" date="2020-09" db="EMBL/GenBank/DDBJ databases">
        <authorList>
            <person name="Sun Q."/>
            <person name="Zhou Y."/>
        </authorList>
    </citation>
    <scope>NUCLEOTIDE SEQUENCE</scope>
    <source>
        <strain evidence="2">CGMCC 1.15254</strain>
    </source>
</reference>
<dbReference type="Proteomes" id="UP000632498">
    <property type="component" value="Unassembled WGS sequence"/>
</dbReference>
<reference evidence="2" key="1">
    <citation type="journal article" date="2014" name="Int. J. Syst. Evol. Microbiol.">
        <title>Complete genome sequence of Corynebacterium casei LMG S-19264T (=DSM 44701T), isolated from a smear-ripened cheese.</title>
        <authorList>
            <consortium name="US DOE Joint Genome Institute (JGI-PGF)"/>
            <person name="Walter F."/>
            <person name="Albersmeier A."/>
            <person name="Kalinowski J."/>
            <person name="Ruckert C."/>
        </authorList>
    </citation>
    <scope>NUCLEOTIDE SEQUENCE</scope>
    <source>
        <strain evidence="2">CGMCC 1.15254</strain>
    </source>
</reference>
<keyword evidence="3" id="KW-1185">Reference proteome</keyword>
<comment type="caution">
    <text evidence="2">The sequence shown here is derived from an EMBL/GenBank/DDBJ whole genome shotgun (WGS) entry which is preliminary data.</text>
</comment>